<reference evidence="2" key="1">
    <citation type="submission" date="2020-08" db="EMBL/GenBank/DDBJ databases">
        <title>Plant Genome Project.</title>
        <authorList>
            <person name="Zhang R.-G."/>
        </authorList>
    </citation>
    <scope>NUCLEOTIDE SEQUENCE</scope>
    <source>
        <strain evidence="2">WSP0</strain>
        <tissue evidence="2">Leaf</tissue>
    </source>
</reference>
<accession>A0AAV6KTF9</accession>
<proteinExistence type="predicted"/>
<dbReference type="EMBL" id="JACTNZ010000003">
    <property type="protein sequence ID" value="KAG5555544.1"/>
    <property type="molecule type" value="Genomic_DNA"/>
</dbReference>
<evidence type="ECO:0000313" key="3">
    <source>
        <dbReference type="Proteomes" id="UP000823749"/>
    </source>
</evidence>
<sequence length="151" mass="17333">MATKGNVIFKIEDDDDVEVGGVADSLWSKKNEAFFIDIMEEEVKTMGSRDTGTFQIKSWARMRKSLSARAKYEYSELQIKNKFNQLRTMHTKFKSLCDQSGVGWCAEKGTVTAKFAWGNLNSSMYIIFFVAKWNLAMTVTRNWSLIQTTKQ</sequence>
<dbReference type="InterPro" id="IPR024752">
    <property type="entry name" value="Myb/SANT-like_dom"/>
</dbReference>
<gene>
    <name evidence="2" type="ORF">RHGRI_006251</name>
</gene>
<dbReference type="PANTHER" id="PTHR47584">
    <property type="match status" value="1"/>
</dbReference>
<protein>
    <recommendedName>
        <fullName evidence="1">Myb/SANT-like domain-containing protein</fullName>
    </recommendedName>
</protein>
<dbReference type="PANTHER" id="PTHR47584:SF14">
    <property type="entry name" value="L10-INTERACTING MYB DOMAIN-CONTAINING PROTEIN-LIKE"/>
    <property type="match status" value="1"/>
</dbReference>
<dbReference type="Proteomes" id="UP000823749">
    <property type="component" value="Chromosome 3"/>
</dbReference>
<dbReference type="AlphaFoldDB" id="A0AAV6KTF9"/>
<comment type="caution">
    <text evidence="2">The sequence shown here is derived from an EMBL/GenBank/DDBJ whole genome shotgun (WGS) entry which is preliminary data.</text>
</comment>
<feature type="domain" description="Myb/SANT-like" evidence="1">
    <location>
        <begin position="27"/>
        <end position="114"/>
    </location>
</feature>
<evidence type="ECO:0000259" key="1">
    <source>
        <dbReference type="Pfam" id="PF12776"/>
    </source>
</evidence>
<keyword evidence="3" id="KW-1185">Reference proteome</keyword>
<dbReference type="InterPro" id="IPR045026">
    <property type="entry name" value="LIMYB"/>
</dbReference>
<evidence type="ECO:0000313" key="2">
    <source>
        <dbReference type="EMBL" id="KAG5555544.1"/>
    </source>
</evidence>
<organism evidence="2 3">
    <name type="scientific">Rhododendron griersonianum</name>
    <dbReference type="NCBI Taxonomy" id="479676"/>
    <lineage>
        <taxon>Eukaryota</taxon>
        <taxon>Viridiplantae</taxon>
        <taxon>Streptophyta</taxon>
        <taxon>Embryophyta</taxon>
        <taxon>Tracheophyta</taxon>
        <taxon>Spermatophyta</taxon>
        <taxon>Magnoliopsida</taxon>
        <taxon>eudicotyledons</taxon>
        <taxon>Gunneridae</taxon>
        <taxon>Pentapetalae</taxon>
        <taxon>asterids</taxon>
        <taxon>Ericales</taxon>
        <taxon>Ericaceae</taxon>
        <taxon>Ericoideae</taxon>
        <taxon>Rhodoreae</taxon>
        <taxon>Rhododendron</taxon>
    </lineage>
</organism>
<dbReference type="Pfam" id="PF12776">
    <property type="entry name" value="Myb_DNA-bind_3"/>
    <property type="match status" value="1"/>
</dbReference>
<name>A0AAV6KTF9_9ERIC</name>